<feature type="chain" id="PRO_5035256956" description="Lipoprotein" evidence="1">
    <location>
        <begin position="22"/>
        <end position="133"/>
    </location>
</feature>
<dbReference type="Pfam" id="PF19643">
    <property type="entry name" value="DUF6146"/>
    <property type="match status" value="1"/>
</dbReference>
<protein>
    <recommendedName>
        <fullName evidence="4">Lipoprotein</fullName>
    </recommendedName>
</protein>
<name>A0A8J7G3K8_9FLAO</name>
<accession>A0A8J7G3K8</accession>
<evidence type="ECO:0000313" key="2">
    <source>
        <dbReference type="EMBL" id="MBF0596087.1"/>
    </source>
</evidence>
<feature type="signal peptide" evidence="1">
    <location>
        <begin position="1"/>
        <end position="21"/>
    </location>
</feature>
<evidence type="ECO:0000313" key="3">
    <source>
        <dbReference type="Proteomes" id="UP000608754"/>
    </source>
</evidence>
<reference evidence="2" key="1">
    <citation type="submission" date="2020-10" db="EMBL/GenBank/DDBJ databases">
        <authorList>
            <person name="Lu T."/>
            <person name="Wang Q."/>
            <person name="Han X."/>
        </authorList>
    </citation>
    <scope>NUCLEOTIDE SEQUENCE</scope>
    <source>
        <strain evidence="2">WQ 117</strain>
    </source>
</reference>
<evidence type="ECO:0000256" key="1">
    <source>
        <dbReference type="SAM" id="SignalP"/>
    </source>
</evidence>
<organism evidence="2 3">
    <name type="scientific">Faecalibacter rhinopitheci</name>
    <dbReference type="NCBI Taxonomy" id="2779678"/>
    <lineage>
        <taxon>Bacteria</taxon>
        <taxon>Pseudomonadati</taxon>
        <taxon>Bacteroidota</taxon>
        <taxon>Flavobacteriia</taxon>
        <taxon>Flavobacteriales</taxon>
        <taxon>Weeksellaceae</taxon>
        <taxon>Faecalibacter</taxon>
    </lineage>
</organism>
<proteinExistence type="predicted"/>
<dbReference type="RefSeq" id="WP_194181617.1">
    <property type="nucleotide sequence ID" value="NZ_JADGIK010000001.1"/>
</dbReference>
<sequence>MKYFIYTIALLLSFISCSTKPNNLDTINTPNNLKFEPNEDGEYDIIVFDAQYDIYLKSIAQPKNYHSYEYYKSRNRFYVVLWNQRHMMPSVYNPNLYAVSIELDPSVNYGLDFEYKLFNFFKFIEWKYKVRLT</sequence>
<dbReference type="EMBL" id="JADGIK010000001">
    <property type="protein sequence ID" value="MBF0596087.1"/>
    <property type="molecule type" value="Genomic_DNA"/>
</dbReference>
<dbReference type="Proteomes" id="UP000608754">
    <property type="component" value="Unassembled WGS sequence"/>
</dbReference>
<dbReference type="PROSITE" id="PS51257">
    <property type="entry name" value="PROKAR_LIPOPROTEIN"/>
    <property type="match status" value="1"/>
</dbReference>
<comment type="caution">
    <text evidence="2">The sequence shown here is derived from an EMBL/GenBank/DDBJ whole genome shotgun (WGS) entry which is preliminary data.</text>
</comment>
<dbReference type="InterPro" id="IPR046144">
    <property type="entry name" value="DUF6146"/>
</dbReference>
<gene>
    <name evidence="2" type="ORF">IM532_01175</name>
</gene>
<dbReference type="AlphaFoldDB" id="A0A8J7G3K8"/>
<keyword evidence="1" id="KW-0732">Signal</keyword>
<keyword evidence="3" id="KW-1185">Reference proteome</keyword>
<evidence type="ECO:0008006" key="4">
    <source>
        <dbReference type="Google" id="ProtNLM"/>
    </source>
</evidence>